<evidence type="ECO:0000313" key="2">
    <source>
        <dbReference type="EMBL" id="GGF72920.1"/>
    </source>
</evidence>
<dbReference type="PANTHER" id="PTHR43861">
    <property type="entry name" value="TRANS-ACONITATE 2-METHYLTRANSFERASE-RELATED"/>
    <property type="match status" value="1"/>
</dbReference>
<protein>
    <recommendedName>
        <fullName evidence="1">Methyltransferase type 12 domain-containing protein</fullName>
    </recommendedName>
</protein>
<dbReference type="SUPFAM" id="SSF53335">
    <property type="entry name" value="S-adenosyl-L-methionine-dependent methyltransferases"/>
    <property type="match status" value="1"/>
</dbReference>
<reference evidence="2" key="1">
    <citation type="journal article" date="2014" name="Int. J. Syst. Evol. Microbiol.">
        <title>Complete genome sequence of Corynebacterium casei LMG S-19264T (=DSM 44701T), isolated from a smear-ripened cheese.</title>
        <authorList>
            <consortium name="US DOE Joint Genome Institute (JGI-PGF)"/>
            <person name="Walter F."/>
            <person name="Albersmeier A."/>
            <person name="Kalinowski J."/>
            <person name="Ruckert C."/>
        </authorList>
    </citation>
    <scope>NUCLEOTIDE SEQUENCE</scope>
    <source>
        <strain evidence="2">CCM 7897</strain>
    </source>
</reference>
<keyword evidence="3" id="KW-1185">Reference proteome</keyword>
<proteinExistence type="predicted"/>
<dbReference type="EMBL" id="BMCT01000005">
    <property type="protein sequence ID" value="GGF72920.1"/>
    <property type="molecule type" value="Genomic_DNA"/>
</dbReference>
<dbReference type="AlphaFoldDB" id="A0A917C6J3"/>
<dbReference type="CDD" id="cd02440">
    <property type="entry name" value="AdoMet_MTases"/>
    <property type="match status" value="1"/>
</dbReference>
<reference evidence="2" key="2">
    <citation type="submission" date="2020-09" db="EMBL/GenBank/DDBJ databases">
        <authorList>
            <person name="Sun Q."/>
            <person name="Sedlacek I."/>
        </authorList>
    </citation>
    <scope>NUCLEOTIDE SEQUENCE</scope>
    <source>
        <strain evidence="2">CCM 7897</strain>
    </source>
</reference>
<sequence>MLKKLLDSPLVYQTFQEAGGFFGARVKAIAEFLPVKPGMRVLDIGCGPGYILKYLPEGVDYVGFDIDQSYIDHANAQFGKRGRFYCRFFDAAAAQEFGPVDIVMMNGVLHHISDADLADTLANVRTVLRPGGLLFSLDGCYRQGQSGFRKWMLDNDRGEFVRDEAGYRGVLGRVFDTVDLHIRENYSRVPYTFVVGLASKAQ</sequence>
<organism evidence="2 3">
    <name type="scientific">Azorhizobium oxalatiphilum</name>
    <dbReference type="NCBI Taxonomy" id="980631"/>
    <lineage>
        <taxon>Bacteria</taxon>
        <taxon>Pseudomonadati</taxon>
        <taxon>Pseudomonadota</taxon>
        <taxon>Alphaproteobacteria</taxon>
        <taxon>Hyphomicrobiales</taxon>
        <taxon>Xanthobacteraceae</taxon>
        <taxon>Azorhizobium</taxon>
    </lineage>
</organism>
<dbReference type="InterPro" id="IPR013217">
    <property type="entry name" value="Methyltransf_12"/>
</dbReference>
<comment type="caution">
    <text evidence="2">The sequence shown here is derived from an EMBL/GenBank/DDBJ whole genome shotgun (WGS) entry which is preliminary data.</text>
</comment>
<dbReference type="Proteomes" id="UP000606044">
    <property type="component" value="Unassembled WGS sequence"/>
</dbReference>
<dbReference type="RefSeq" id="WP_244644513.1">
    <property type="nucleotide sequence ID" value="NZ_BMCT01000005.1"/>
</dbReference>
<feature type="domain" description="Methyltransferase type 12" evidence="1">
    <location>
        <begin position="42"/>
        <end position="134"/>
    </location>
</feature>
<accession>A0A917C6J3</accession>
<evidence type="ECO:0000259" key="1">
    <source>
        <dbReference type="Pfam" id="PF08242"/>
    </source>
</evidence>
<gene>
    <name evidence="2" type="ORF">GCM10007301_35930</name>
</gene>
<evidence type="ECO:0000313" key="3">
    <source>
        <dbReference type="Proteomes" id="UP000606044"/>
    </source>
</evidence>
<dbReference type="PANTHER" id="PTHR43861:SF1">
    <property type="entry name" value="TRANS-ACONITATE 2-METHYLTRANSFERASE"/>
    <property type="match status" value="1"/>
</dbReference>
<dbReference type="InterPro" id="IPR029063">
    <property type="entry name" value="SAM-dependent_MTases_sf"/>
</dbReference>
<dbReference type="Pfam" id="PF08242">
    <property type="entry name" value="Methyltransf_12"/>
    <property type="match status" value="1"/>
</dbReference>
<dbReference type="Gene3D" id="3.40.50.150">
    <property type="entry name" value="Vaccinia Virus protein VP39"/>
    <property type="match status" value="1"/>
</dbReference>
<name>A0A917C6J3_9HYPH</name>